<gene>
    <name evidence="2" type="ORF">F2Q68_00013600</name>
</gene>
<evidence type="ECO:0000313" key="3">
    <source>
        <dbReference type="Proteomes" id="UP000712281"/>
    </source>
</evidence>
<evidence type="ECO:0000313" key="2">
    <source>
        <dbReference type="EMBL" id="KAF2554669.1"/>
    </source>
</evidence>
<evidence type="ECO:0000256" key="1">
    <source>
        <dbReference type="SAM" id="SignalP"/>
    </source>
</evidence>
<proteinExistence type="predicted"/>
<name>A0A8S9H9Z8_BRACR</name>
<keyword evidence="1" id="KW-0732">Signal</keyword>
<organism evidence="2 3">
    <name type="scientific">Brassica cretica</name>
    <name type="common">Mustard</name>
    <dbReference type="NCBI Taxonomy" id="69181"/>
    <lineage>
        <taxon>Eukaryota</taxon>
        <taxon>Viridiplantae</taxon>
        <taxon>Streptophyta</taxon>
        <taxon>Embryophyta</taxon>
        <taxon>Tracheophyta</taxon>
        <taxon>Spermatophyta</taxon>
        <taxon>Magnoliopsida</taxon>
        <taxon>eudicotyledons</taxon>
        <taxon>Gunneridae</taxon>
        <taxon>Pentapetalae</taxon>
        <taxon>rosids</taxon>
        <taxon>malvids</taxon>
        <taxon>Brassicales</taxon>
        <taxon>Brassicaceae</taxon>
        <taxon>Brassiceae</taxon>
        <taxon>Brassica</taxon>
    </lineage>
</organism>
<dbReference type="EMBL" id="QGKW02001940">
    <property type="protein sequence ID" value="KAF2554669.1"/>
    <property type="molecule type" value="Genomic_DNA"/>
</dbReference>
<dbReference type="AlphaFoldDB" id="A0A8S9H9Z8"/>
<feature type="chain" id="PRO_5035907811" evidence="1">
    <location>
        <begin position="18"/>
        <end position="65"/>
    </location>
</feature>
<reference evidence="2" key="1">
    <citation type="submission" date="2019-12" db="EMBL/GenBank/DDBJ databases">
        <title>Genome sequencing and annotation of Brassica cretica.</title>
        <authorList>
            <person name="Studholme D.J."/>
            <person name="Sarris P.F."/>
        </authorList>
    </citation>
    <scope>NUCLEOTIDE SEQUENCE</scope>
    <source>
        <strain evidence="2">PFS-001/15</strain>
        <tissue evidence="2">Leaf</tissue>
    </source>
</reference>
<comment type="caution">
    <text evidence="2">The sequence shown here is derived from an EMBL/GenBank/DDBJ whole genome shotgun (WGS) entry which is preliminary data.</text>
</comment>
<accession>A0A8S9H9Z8</accession>
<sequence length="65" mass="6784">MSRALLFLVVLRDDTSGADVTSGVDVTNGVVVCCLVGFVDVTSCCLLFGVPCLVVVTSCLEFLVL</sequence>
<feature type="signal peptide" evidence="1">
    <location>
        <begin position="1"/>
        <end position="17"/>
    </location>
</feature>
<dbReference type="Proteomes" id="UP000712281">
    <property type="component" value="Unassembled WGS sequence"/>
</dbReference>
<protein>
    <submittedName>
        <fullName evidence="2">Uncharacterized protein</fullName>
    </submittedName>
</protein>